<protein>
    <recommendedName>
        <fullName evidence="1">Halobacterial output domain-containing protein</fullName>
    </recommendedName>
</protein>
<dbReference type="InterPro" id="IPR040624">
    <property type="entry name" value="HalOD1"/>
</dbReference>
<dbReference type="RefSeq" id="WP_008526383.1">
    <property type="nucleotide sequence ID" value="NC_021921.1"/>
</dbReference>
<dbReference type="KEGG" id="hti:HTIA_1850"/>
<dbReference type="EMBL" id="AFNT02000022">
    <property type="protein sequence ID" value="ERJ05997.1"/>
    <property type="molecule type" value="Genomic_DNA"/>
</dbReference>
<gene>
    <name evidence="3" type="ORF">HLRTI_002030</name>
    <name evidence="2" type="ORF">HTIA_1850</name>
</gene>
<dbReference type="AlphaFoldDB" id="F7PKI7"/>
<reference evidence="2 5" key="3">
    <citation type="journal article" date="2014" name="Environ. Microbiol.">
        <title>Halorhabdus tiamatea: proteogenomics and glycosidase activity measurements identify the first cultivated euryarchaeon from a deep-sea anoxic brine lake as potential polysaccharide degrader.</title>
        <authorList>
            <person name="Werner J."/>
            <person name="Ferrer M."/>
            <person name="Michel G."/>
            <person name="Mann A.J."/>
            <person name="Huang S."/>
            <person name="Juarez S."/>
            <person name="Ciordia S."/>
            <person name="Albar J.P."/>
            <person name="Alcaide M."/>
            <person name="La Cono V."/>
            <person name="Yakimov M.M."/>
            <person name="Antunes A."/>
            <person name="Taborda M."/>
            <person name="Da Costa M.S."/>
            <person name="Amann R.I."/>
            <person name="Gloeckner F.O."/>
            <person name="Golyshina O.V."/>
            <person name="Golyshin P.N."/>
            <person name="Teeling H."/>
        </authorList>
    </citation>
    <scope>NUCLEOTIDE SEQUENCE [LARGE SCALE GENOMIC DNA]</scope>
    <source>
        <strain evidence="5">SARL4B</strain>
        <strain evidence="2">Type strain: SARL4B</strain>
    </source>
</reference>
<proteinExistence type="predicted"/>
<dbReference type="OrthoDB" id="242615at2157"/>
<dbReference type="GeneID" id="23799586"/>
<keyword evidence="5" id="KW-1185">Reference proteome</keyword>
<reference evidence="3 4" key="1">
    <citation type="journal article" date="2011" name="J. Bacteriol.">
        <title>Genome sequence of Halorhabdus tiamatea, the first archaeon isolated from a deep-sea anoxic brine lake.</title>
        <authorList>
            <person name="Antunes A."/>
            <person name="Alam I."/>
            <person name="Bajic V.B."/>
            <person name="Stingl U."/>
        </authorList>
    </citation>
    <scope>NUCLEOTIDE SEQUENCE [LARGE SCALE GENOMIC DNA]</scope>
    <source>
        <strain evidence="3 4">SARL4B</strain>
    </source>
</reference>
<sequence>MTSEEHYVIPGSAGDEWVRPQPVDELVVDAVLDATDYEADELDPLSSYVDLDELVAVFADETDATDLSFTVEDHDVTVHHTGDIDVESHS</sequence>
<name>F7PKI7_9EURY</name>
<dbReference type="HOGENOM" id="CLU_2475893_0_0_2"/>
<dbReference type="Pfam" id="PF18545">
    <property type="entry name" value="HalOD1"/>
    <property type="match status" value="1"/>
</dbReference>
<dbReference type="EMBL" id="HF571520">
    <property type="protein sequence ID" value="CCQ33971.1"/>
    <property type="molecule type" value="Genomic_DNA"/>
</dbReference>
<dbReference type="Proteomes" id="UP000015381">
    <property type="component" value="Chromosome I"/>
</dbReference>
<dbReference type="eggNOG" id="arCOG08165">
    <property type="taxonomic scope" value="Archaea"/>
</dbReference>
<evidence type="ECO:0000313" key="3">
    <source>
        <dbReference type="EMBL" id="ERJ05997.1"/>
    </source>
</evidence>
<evidence type="ECO:0000313" key="4">
    <source>
        <dbReference type="Proteomes" id="UP000003861"/>
    </source>
</evidence>
<feature type="domain" description="Halobacterial output" evidence="1">
    <location>
        <begin position="21"/>
        <end position="87"/>
    </location>
</feature>
<reference evidence="3 4" key="2">
    <citation type="journal article" date="2013" name="PLoS ONE">
        <title>INDIGO - INtegrated Data Warehouse of MIcrobial GenOmes with Examples from the Red Sea Extremophiles.</title>
        <authorList>
            <person name="Alam I."/>
            <person name="Antunes A."/>
            <person name="Kamau A.A."/>
            <person name="Ba Alawi W."/>
            <person name="Kalkatawi M."/>
            <person name="Stingl U."/>
            <person name="Bajic V.B."/>
        </authorList>
    </citation>
    <scope>NUCLEOTIDE SEQUENCE [LARGE SCALE GENOMIC DNA]</scope>
    <source>
        <strain evidence="3 4">SARL4B</strain>
    </source>
</reference>
<organism evidence="3 4">
    <name type="scientific">Halorhabdus tiamatea SARL4B</name>
    <dbReference type="NCBI Taxonomy" id="1033806"/>
    <lineage>
        <taxon>Archaea</taxon>
        <taxon>Methanobacteriati</taxon>
        <taxon>Methanobacteriota</taxon>
        <taxon>Stenosarchaea group</taxon>
        <taxon>Halobacteria</taxon>
        <taxon>Halobacteriales</taxon>
        <taxon>Haloarculaceae</taxon>
        <taxon>Halorhabdus</taxon>
    </lineage>
</organism>
<evidence type="ECO:0000313" key="5">
    <source>
        <dbReference type="Proteomes" id="UP000015381"/>
    </source>
</evidence>
<dbReference type="STRING" id="1033806.HTIA_1850"/>
<evidence type="ECO:0000259" key="1">
    <source>
        <dbReference type="Pfam" id="PF18545"/>
    </source>
</evidence>
<dbReference type="Proteomes" id="UP000003861">
    <property type="component" value="Unassembled WGS sequence"/>
</dbReference>
<accession>F7PKI7</accession>
<evidence type="ECO:0000313" key="2">
    <source>
        <dbReference type="EMBL" id="CCQ33971.1"/>
    </source>
</evidence>